<protein>
    <submittedName>
        <fullName evidence="1">Uncharacterized protein</fullName>
    </submittedName>
</protein>
<accession>A0AAE0TJW3</accession>
<sequence>MEKNVLCNNSSSSTQNNILEAHLFGEHNKEAEGFVTLEQDQTLMGNKLSKKILD</sequence>
<evidence type="ECO:0000313" key="2">
    <source>
        <dbReference type="Proteomes" id="UP001195483"/>
    </source>
</evidence>
<name>A0AAE0TJW3_9BIVA</name>
<dbReference type="EMBL" id="JAEAOA010002177">
    <property type="protein sequence ID" value="KAK3611735.1"/>
    <property type="molecule type" value="Genomic_DNA"/>
</dbReference>
<gene>
    <name evidence="1" type="ORF">CHS0354_037316</name>
</gene>
<comment type="caution">
    <text evidence="1">The sequence shown here is derived from an EMBL/GenBank/DDBJ whole genome shotgun (WGS) entry which is preliminary data.</text>
</comment>
<dbReference type="AlphaFoldDB" id="A0AAE0TJW3"/>
<proteinExistence type="predicted"/>
<dbReference type="Proteomes" id="UP001195483">
    <property type="component" value="Unassembled WGS sequence"/>
</dbReference>
<evidence type="ECO:0000313" key="1">
    <source>
        <dbReference type="EMBL" id="KAK3611735.1"/>
    </source>
</evidence>
<keyword evidence="2" id="KW-1185">Reference proteome</keyword>
<reference evidence="1" key="2">
    <citation type="journal article" date="2021" name="Genome Biol. Evol.">
        <title>Developing a high-quality reference genome for a parasitic bivalve with doubly uniparental inheritance (Bivalvia: Unionida).</title>
        <authorList>
            <person name="Smith C.H."/>
        </authorList>
    </citation>
    <scope>NUCLEOTIDE SEQUENCE</scope>
    <source>
        <strain evidence="1">CHS0354</strain>
        <tissue evidence="1">Mantle</tissue>
    </source>
</reference>
<reference evidence="1" key="3">
    <citation type="submission" date="2023-05" db="EMBL/GenBank/DDBJ databases">
        <authorList>
            <person name="Smith C.H."/>
        </authorList>
    </citation>
    <scope>NUCLEOTIDE SEQUENCE</scope>
    <source>
        <strain evidence="1">CHS0354</strain>
        <tissue evidence="1">Mantle</tissue>
    </source>
</reference>
<reference evidence="1" key="1">
    <citation type="journal article" date="2021" name="Genome Biol. Evol.">
        <title>A High-Quality Reference Genome for a Parasitic Bivalve with Doubly Uniparental Inheritance (Bivalvia: Unionida).</title>
        <authorList>
            <person name="Smith C.H."/>
        </authorList>
    </citation>
    <scope>NUCLEOTIDE SEQUENCE</scope>
    <source>
        <strain evidence="1">CHS0354</strain>
    </source>
</reference>
<organism evidence="1 2">
    <name type="scientific">Potamilus streckersoni</name>
    <dbReference type="NCBI Taxonomy" id="2493646"/>
    <lineage>
        <taxon>Eukaryota</taxon>
        <taxon>Metazoa</taxon>
        <taxon>Spiralia</taxon>
        <taxon>Lophotrochozoa</taxon>
        <taxon>Mollusca</taxon>
        <taxon>Bivalvia</taxon>
        <taxon>Autobranchia</taxon>
        <taxon>Heteroconchia</taxon>
        <taxon>Palaeoheterodonta</taxon>
        <taxon>Unionida</taxon>
        <taxon>Unionoidea</taxon>
        <taxon>Unionidae</taxon>
        <taxon>Ambleminae</taxon>
        <taxon>Lampsilini</taxon>
        <taxon>Potamilus</taxon>
    </lineage>
</organism>